<gene>
    <name evidence="2" type="ORF">BLNAU_18670</name>
</gene>
<organism evidence="2 3">
    <name type="scientific">Blattamonas nauphoetae</name>
    <dbReference type="NCBI Taxonomy" id="2049346"/>
    <lineage>
        <taxon>Eukaryota</taxon>
        <taxon>Metamonada</taxon>
        <taxon>Preaxostyla</taxon>
        <taxon>Oxymonadida</taxon>
        <taxon>Blattamonas</taxon>
    </lineage>
</organism>
<comment type="caution">
    <text evidence="2">The sequence shown here is derived from an EMBL/GenBank/DDBJ whole genome shotgun (WGS) entry which is preliminary data.</text>
</comment>
<evidence type="ECO:0000256" key="1">
    <source>
        <dbReference type="SAM" id="MobiDB-lite"/>
    </source>
</evidence>
<feature type="region of interest" description="Disordered" evidence="1">
    <location>
        <begin position="1"/>
        <end position="34"/>
    </location>
</feature>
<protein>
    <submittedName>
        <fullName evidence="2">Uncharacterized protein</fullName>
    </submittedName>
</protein>
<evidence type="ECO:0000313" key="2">
    <source>
        <dbReference type="EMBL" id="KAK2946419.1"/>
    </source>
</evidence>
<feature type="compositionally biased region" description="Basic and acidic residues" evidence="1">
    <location>
        <begin position="1"/>
        <end position="20"/>
    </location>
</feature>
<sequence length="158" mass="17697">MRIGEDRSSRDEKGRLEGTLEGRTLNGPDGDWGRPAVEPSIGLISLLGMSVGQFGWMKTEDSHEQKSKDFSSLHMARLCFHIFLPRHPQQSLPTLHHFLPSSPHPLQPPHSIHTVAVDEHNSPNLTRSPLPQPIVNRRDCEGGRQSSVVQLLAEFRDC</sequence>
<accession>A0ABQ9X524</accession>
<name>A0ABQ9X524_9EUKA</name>
<evidence type="ECO:0000313" key="3">
    <source>
        <dbReference type="Proteomes" id="UP001281761"/>
    </source>
</evidence>
<proteinExistence type="predicted"/>
<dbReference type="EMBL" id="JARBJD010000229">
    <property type="protein sequence ID" value="KAK2946419.1"/>
    <property type="molecule type" value="Genomic_DNA"/>
</dbReference>
<keyword evidence="3" id="KW-1185">Reference proteome</keyword>
<dbReference type="Proteomes" id="UP001281761">
    <property type="component" value="Unassembled WGS sequence"/>
</dbReference>
<reference evidence="2 3" key="1">
    <citation type="journal article" date="2022" name="bioRxiv">
        <title>Genomics of Preaxostyla Flagellates Illuminates Evolutionary Transitions and the Path Towards Mitochondrial Loss.</title>
        <authorList>
            <person name="Novak L.V.F."/>
            <person name="Treitli S.C."/>
            <person name="Pyrih J."/>
            <person name="Halakuc P."/>
            <person name="Pipaliya S.V."/>
            <person name="Vacek V."/>
            <person name="Brzon O."/>
            <person name="Soukal P."/>
            <person name="Eme L."/>
            <person name="Dacks J.B."/>
            <person name="Karnkowska A."/>
            <person name="Elias M."/>
            <person name="Hampl V."/>
        </authorList>
    </citation>
    <scope>NUCLEOTIDE SEQUENCE [LARGE SCALE GENOMIC DNA]</scope>
    <source>
        <strain evidence="2">NAU3</strain>
        <tissue evidence="2">Gut</tissue>
    </source>
</reference>